<dbReference type="AlphaFoldDB" id="A0A5C4M739"/>
<dbReference type="Proteomes" id="UP000305546">
    <property type="component" value="Unassembled WGS sequence"/>
</dbReference>
<evidence type="ECO:0000256" key="1">
    <source>
        <dbReference type="ARBA" id="ARBA00023239"/>
    </source>
</evidence>
<dbReference type="CDD" id="cd01597">
    <property type="entry name" value="pCLME"/>
    <property type="match status" value="1"/>
</dbReference>
<dbReference type="PROSITE" id="PS00163">
    <property type="entry name" value="FUMARATE_LYASES"/>
    <property type="match status" value="1"/>
</dbReference>
<dbReference type="InterPro" id="IPR000362">
    <property type="entry name" value="Fumarate_lyase_fam"/>
</dbReference>
<dbReference type="SUPFAM" id="SSF48557">
    <property type="entry name" value="L-aspartase-like"/>
    <property type="match status" value="1"/>
</dbReference>
<organism evidence="3 4">
    <name type="scientific">Amycolatopsis alkalitolerans</name>
    <dbReference type="NCBI Taxonomy" id="2547244"/>
    <lineage>
        <taxon>Bacteria</taxon>
        <taxon>Bacillati</taxon>
        <taxon>Actinomycetota</taxon>
        <taxon>Actinomycetes</taxon>
        <taxon>Pseudonocardiales</taxon>
        <taxon>Pseudonocardiaceae</taxon>
        <taxon>Amycolatopsis</taxon>
    </lineage>
</organism>
<evidence type="ECO:0000313" key="3">
    <source>
        <dbReference type="EMBL" id="TNC28260.1"/>
    </source>
</evidence>
<dbReference type="SMART" id="SM00998">
    <property type="entry name" value="ADSL_C"/>
    <property type="match status" value="1"/>
</dbReference>
<dbReference type="PANTHER" id="PTHR43172">
    <property type="entry name" value="ADENYLOSUCCINATE LYASE"/>
    <property type="match status" value="1"/>
</dbReference>
<dbReference type="Pfam" id="PF10397">
    <property type="entry name" value="ADSL_C"/>
    <property type="match status" value="1"/>
</dbReference>
<dbReference type="RefSeq" id="WP_139095876.1">
    <property type="nucleotide sequence ID" value="NZ_VDFW01000004.1"/>
</dbReference>
<dbReference type="Gene3D" id="1.20.200.10">
    <property type="entry name" value="Fumarase/aspartase (Central domain)"/>
    <property type="match status" value="1"/>
</dbReference>
<dbReference type="GO" id="GO:0005829">
    <property type="term" value="C:cytosol"/>
    <property type="evidence" value="ECO:0007669"/>
    <property type="project" value="TreeGrafter"/>
</dbReference>
<dbReference type="PRINTS" id="PR00145">
    <property type="entry name" value="ARGSUCLYASE"/>
</dbReference>
<dbReference type="GO" id="GO:0044208">
    <property type="term" value="P:'de novo' AMP biosynthetic process"/>
    <property type="evidence" value="ECO:0007669"/>
    <property type="project" value="TreeGrafter"/>
</dbReference>
<name>A0A5C4M739_9PSEU</name>
<dbReference type="PANTHER" id="PTHR43172:SF1">
    <property type="entry name" value="ADENYLOSUCCINATE LYASE"/>
    <property type="match status" value="1"/>
</dbReference>
<reference evidence="3 4" key="1">
    <citation type="submission" date="2019-06" db="EMBL/GenBank/DDBJ databases">
        <title>Amycolatopsis alkalitolerans sp. nov., isolated from Gastrodia elata Blume.</title>
        <authorList>
            <person name="Narsing Rao M.P."/>
            <person name="Li W.J."/>
        </authorList>
    </citation>
    <scope>NUCLEOTIDE SEQUENCE [LARGE SCALE GENOMIC DNA]</scope>
    <source>
        <strain evidence="3 4">SYSUP0005</strain>
    </source>
</reference>
<feature type="domain" description="Adenylosuccinate lyase C-terminal" evidence="2">
    <location>
        <begin position="365"/>
        <end position="443"/>
    </location>
</feature>
<dbReference type="PRINTS" id="PR00149">
    <property type="entry name" value="FUMRATELYASE"/>
</dbReference>
<dbReference type="InterPro" id="IPR019468">
    <property type="entry name" value="AdenyloSucc_lyase_C"/>
</dbReference>
<dbReference type="GO" id="GO:0070626">
    <property type="term" value="F:(S)-2-(5-amino-1-(5-phospho-D-ribosyl)imidazole-4-carboxamido) succinate lyase (fumarate-forming) activity"/>
    <property type="evidence" value="ECO:0007669"/>
    <property type="project" value="TreeGrafter"/>
</dbReference>
<dbReference type="InterPro" id="IPR008948">
    <property type="entry name" value="L-Aspartase-like"/>
</dbReference>
<dbReference type="InterPro" id="IPR020557">
    <property type="entry name" value="Fumarate_lyase_CS"/>
</dbReference>
<protein>
    <submittedName>
        <fullName evidence="3">Adenylosuccinate lyase family protein</fullName>
    </submittedName>
</protein>
<sequence>MSAHPADSRIYGHLWATPEARALFDDEGRTQSWLDILAALTRAQAALGVVPASAADTIGRYADVSLVDLDQVAFETRETGHSTLGLIRVLRRVLPESAREWVYYGATVQDITDTWTAIVMRAVGDMLVRDLSNVRDHALDLAQRYRTSPMCGRTHGQPGLPVTFGFKAAVWAAELDRTLCRIAEGRRRWEVVQLGGALGTMEFWGERALPLLDRFAAELGLGAPEIPWLTARDRVAEFVWVLAAGSATIAKIGNEVYQLQRPELGEVREASVRGTVGSITMPHKRNPELSEHLVTLSKVVRAQAGLAIEGMVCEHERDARSWKAEWALLPEACLAAAAAASLGDRMLAGLRVDESRMRRNLEAQRGYPMSEPVMRALASRLGKHTAHEIVYEAAMAGLERGDDFRTALRADPRLDVLGDAELDRLLDVDGALGAAPALVDRVLERTKR</sequence>
<dbReference type="OrthoDB" id="9768878at2"/>
<comment type="caution">
    <text evidence="3">The sequence shown here is derived from an EMBL/GenBank/DDBJ whole genome shotgun (WGS) entry which is preliminary data.</text>
</comment>
<keyword evidence="1 3" id="KW-0456">Lyase</keyword>
<accession>A0A5C4M739</accession>
<dbReference type="Gene3D" id="1.10.40.30">
    <property type="entry name" value="Fumarase/aspartase (C-terminal domain)"/>
    <property type="match status" value="1"/>
</dbReference>
<dbReference type="Pfam" id="PF00206">
    <property type="entry name" value="Lyase_1"/>
    <property type="match status" value="1"/>
</dbReference>
<proteinExistence type="predicted"/>
<evidence type="ECO:0000259" key="2">
    <source>
        <dbReference type="SMART" id="SM00998"/>
    </source>
</evidence>
<evidence type="ECO:0000313" key="4">
    <source>
        <dbReference type="Proteomes" id="UP000305546"/>
    </source>
</evidence>
<gene>
    <name evidence="3" type="ORF">FG385_07530</name>
</gene>
<dbReference type="GO" id="GO:0004018">
    <property type="term" value="F:N6-(1,2-dicarboxyethyl)AMP AMP-lyase (fumarate-forming) activity"/>
    <property type="evidence" value="ECO:0007669"/>
    <property type="project" value="TreeGrafter"/>
</dbReference>
<dbReference type="EMBL" id="VDFW01000004">
    <property type="protein sequence ID" value="TNC28260.1"/>
    <property type="molecule type" value="Genomic_DNA"/>
</dbReference>
<dbReference type="InterPro" id="IPR022761">
    <property type="entry name" value="Fumarate_lyase_N"/>
</dbReference>
<keyword evidence="4" id="KW-1185">Reference proteome</keyword>